<dbReference type="Proteomes" id="UP000000442">
    <property type="component" value="Chromosome"/>
</dbReference>
<accession>C0QID6</accession>
<evidence type="ECO:0000313" key="1">
    <source>
        <dbReference type="EMBL" id="ACN17880.1"/>
    </source>
</evidence>
<dbReference type="HOGENOM" id="CLU_1568183_0_0_7"/>
<evidence type="ECO:0000313" key="2">
    <source>
        <dbReference type="Proteomes" id="UP000000442"/>
    </source>
</evidence>
<sequence>MKKNEQRKCQNCNELFPPDPRNINKQEYCRKPECRKASKAASQKKWLTKLENQGYFSGPDNVERVQKWRKKNPGYSRRKKPSIALQDHLPLQPAENKEDIFIQSSYALQDHLTVQPAVIIGLISSFIGSTLQDDIARTLLRMEQFGQEVLLFLPQNKGDKHDCKRTGSEK</sequence>
<name>C0QID6_DESAH</name>
<keyword evidence="2" id="KW-1185">Reference proteome</keyword>
<protein>
    <submittedName>
        <fullName evidence="1">Uncharacterized protein</fullName>
    </submittedName>
</protein>
<gene>
    <name evidence="1" type="ordered locus">HRM2_48320</name>
</gene>
<dbReference type="KEGG" id="dat:HRM2_48320"/>
<dbReference type="STRING" id="177437.HRM2_48320"/>
<organism evidence="1 2">
    <name type="scientific">Desulforapulum autotrophicum (strain ATCC 43914 / DSM 3382 / VKM B-1955 / HRM2)</name>
    <name type="common">Desulfobacterium autotrophicum</name>
    <dbReference type="NCBI Taxonomy" id="177437"/>
    <lineage>
        <taxon>Bacteria</taxon>
        <taxon>Pseudomonadati</taxon>
        <taxon>Thermodesulfobacteriota</taxon>
        <taxon>Desulfobacteria</taxon>
        <taxon>Desulfobacterales</taxon>
        <taxon>Desulfobacteraceae</taxon>
        <taxon>Desulforapulum</taxon>
    </lineage>
</organism>
<proteinExistence type="predicted"/>
<dbReference type="OrthoDB" id="5421265at2"/>
<reference evidence="1 2" key="1">
    <citation type="journal article" date="2009" name="Environ. Microbiol.">
        <title>Genome sequence of Desulfobacterium autotrophicum HRM2, a marine sulfate reducer oxidizing organic carbon completely to carbon dioxide.</title>
        <authorList>
            <person name="Strittmatter A.W."/>
            <person name="Liesegang H."/>
            <person name="Rabus R."/>
            <person name="Decker I."/>
            <person name="Amann J."/>
            <person name="Andres S."/>
            <person name="Henne A."/>
            <person name="Fricke W.F."/>
            <person name="Martinez-Arias R."/>
            <person name="Bartels D."/>
            <person name="Goesmann A."/>
            <person name="Krause L."/>
            <person name="Puehler A."/>
            <person name="Klenk H.P."/>
            <person name="Richter M."/>
            <person name="Schuler M."/>
            <person name="Gloeckner F.O."/>
            <person name="Meyerdierks A."/>
            <person name="Gottschalk G."/>
            <person name="Amann R."/>
        </authorList>
    </citation>
    <scope>NUCLEOTIDE SEQUENCE [LARGE SCALE GENOMIC DNA]</scope>
    <source>
        <strain evidence="2">ATCC 43914 / DSM 3382 / HRM2</strain>
    </source>
</reference>
<dbReference type="AlphaFoldDB" id="C0QID6"/>
<dbReference type="EMBL" id="CP001087">
    <property type="protein sequence ID" value="ACN17880.1"/>
    <property type="molecule type" value="Genomic_DNA"/>
</dbReference>
<dbReference type="RefSeq" id="WP_015906587.1">
    <property type="nucleotide sequence ID" value="NC_012108.1"/>
</dbReference>